<dbReference type="EMBL" id="CAXIPU020000457">
    <property type="protein sequence ID" value="CAL1672195.1"/>
    <property type="molecule type" value="Genomic_DNA"/>
</dbReference>
<feature type="compositionally biased region" description="Basic and acidic residues" evidence="1">
    <location>
        <begin position="27"/>
        <end position="37"/>
    </location>
</feature>
<organism evidence="2 3">
    <name type="scientific">Lasius platythorax</name>
    <dbReference type="NCBI Taxonomy" id="488582"/>
    <lineage>
        <taxon>Eukaryota</taxon>
        <taxon>Metazoa</taxon>
        <taxon>Ecdysozoa</taxon>
        <taxon>Arthropoda</taxon>
        <taxon>Hexapoda</taxon>
        <taxon>Insecta</taxon>
        <taxon>Pterygota</taxon>
        <taxon>Neoptera</taxon>
        <taxon>Endopterygota</taxon>
        <taxon>Hymenoptera</taxon>
        <taxon>Apocrita</taxon>
        <taxon>Aculeata</taxon>
        <taxon>Formicoidea</taxon>
        <taxon>Formicidae</taxon>
        <taxon>Formicinae</taxon>
        <taxon>Lasius</taxon>
        <taxon>Lasius</taxon>
    </lineage>
</organism>
<feature type="compositionally biased region" description="Basic residues" evidence="1">
    <location>
        <begin position="38"/>
        <end position="48"/>
    </location>
</feature>
<evidence type="ECO:0000313" key="2">
    <source>
        <dbReference type="EMBL" id="CAL1672195.1"/>
    </source>
</evidence>
<comment type="caution">
    <text evidence="2">The sequence shown here is derived from an EMBL/GenBank/DDBJ whole genome shotgun (WGS) entry which is preliminary data.</text>
</comment>
<gene>
    <name evidence="2" type="ORF">LPLAT_LOCUS5599</name>
</gene>
<evidence type="ECO:0000313" key="3">
    <source>
        <dbReference type="Proteomes" id="UP001497644"/>
    </source>
</evidence>
<feature type="region of interest" description="Disordered" evidence="1">
    <location>
        <begin position="1"/>
        <end position="109"/>
    </location>
</feature>
<sequence>MSQVLLESPAALLDRSSLTDSSIPLQERADAIRDERKRERRKKNKKKTTTTVRPENYPAIPGTSRDTTIPALPGPLRDRYLPRTSPTPTISTVPTTTTTTTTLNTPPTKLPETMLRQELVARQEGARIFK</sequence>
<evidence type="ECO:0000256" key="1">
    <source>
        <dbReference type="SAM" id="MobiDB-lite"/>
    </source>
</evidence>
<dbReference type="AlphaFoldDB" id="A0AAV2MXZ1"/>
<keyword evidence="3" id="KW-1185">Reference proteome</keyword>
<accession>A0AAV2MXZ1</accession>
<proteinExistence type="predicted"/>
<dbReference type="Proteomes" id="UP001497644">
    <property type="component" value="Unassembled WGS sequence"/>
</dbReference>
<reference evidence="2" key="1">
    <citation type="submission" date="2024-04" db="EMBL/GenBank/DDBJ databases">
        <authorList>
            <consortium name="Molecular Ecology Group"/>
        </authorList>
    </citation>
    <scope>NUCLEOTIDE SEQUENCE</scope>
</reference>
<name>A0AAV2MXZ1_9HYME</name>
<feature type="compositionally biased region" description="Low complexity" evidence="1">
    <location>
        <begin position="82"/>
        <end position="109"/>
    </location>
</feature>
<protein>
    <submittedName>
        <fullName evidence="2">Uncharacterized protein</fullName>
    </submittedName>
</protein>